<dbReference type="NCBIfam" id="TIGR02444">
    <property type="entry name" value="TIGR02444 family protein"/>
    <property type="match status" value="1"/>
</dbReference>
<reference evidence="1 2" key="1">
    <citation type="submission" date="2016-10" db="EMBL/GenBank/DDBJ databases">
        <authorList>
            <person name="de Groot N.N."/>
        </authorList>
    </citation>
    <scope>NUCLEOTIDE SEQUENCE [LARGE SCALE GENOMIC DNA]</scope>
    <source>
        <strain evidence="1 2">CGMCC 1.10267</strain>
    </source>
</reference>
<dbReference type="InterPro" id="IPR012659">
    <property type="entry name" value="CHP02444"/>
</dbReference>
<name>A0A1G7VQB5_9HYPH</name>
<dbReference type="RefSeq" id="WP_090595698.1">
    <property type="nucleotide sequence ID" value="NZ_FNCS01000004.1"/>
</dbReference>
<dbReference type="AlphaFoldDB" id="A0A1G7VQB5"/>
<dbReference type="EMBL" id="FNCS01000004">
    <property type="protein sequence ID" value="SDG61771.1"/>
    <property type="molecule type" value="Genomic_DNA"/>
</dbReference>
<keyword evidence="2" id="KW-1185">Reference proteome</keyword>
<dbReference type="OrthoDB" id="7875767at2"/>
<dbReference type="Proteomes" id="UP000199495">
    <property type="component" value="Unassembled WGS sequence"/>
</dbReference>
<protein>
    <submittedName>
        <fullName evidence="1">TIGR02444 family protein</fullName>
    </submittedName>
</protein>
<evidence type="ECO:0000313" key="1">
    <source>
        <dbReference type="EMBL" id="SDG61771.1"/>
    </source>
</evidence>
<dbReference type="STRING" id="440168.SAMN04487974_104276"/>
<gene>
    <name evidence="1" type="ORF">SAMN04487974_104276</name>
</gene>
<proteinExistence type="predicted"/>
<organism evidence="1 2">
    <name type="scientific">Pelagibacterium luteolum</name>
    <dbReference type="NCBI Taxonomy" id="440168"/>
    <lineage>
        <taxon>Bacteria</taxon>
        <taxon>Pseudomonadati</taxon>
        <taxon>Pseudomonadota</taxon>
        <taxon>Alphaproteobacteria</taxon>
        <taxon>Hyphomicrobiales</taxon>
        <taxon>Devosiaceae</taxon>
        <taxon>Pelagibacterium</taxon>
    </lineage>
</organism>
<dbReference type="Pfam" id="PF09523">
    <property type="entry name" value="DUF2390"/>
    <property type="match status" value="1"/>
</dbReference>
<accession>A0A1G7VQB5</accession>
<sequence>MSEPYPEARSEDGHLGLWEFALDFYRREGVADACLELQDVAGVDVNILIYALWRVIARQEDVDPSDIERADALVSDWRRDVVLPLRALRRGLKNGPSPAPSPSSEKLRGRIKAAELDAEHIELDTLERSLPSRPRDGREFDVTQRAEVAIWRVIDHYKVAGAAVLSDAVAALIQAVPAETEATG</sequence>
<evidence type="ECO:0000313" key="2">
    <source>
        <dbReference type="Proteomes" id="UP000199495"/>
    </source>
</evidence>